<evidence type="ECO:0000313" key="1">
    <source>
        <dbReference type="EMBL" id="EHJ56963.1"/>
    </source>
</evidence>
<dbReference type="PANTHER" id="PTHR43844:SF1">
    <property type="entry name" value="METHIONINE SYNTHASE"/>
    <property type="match status" value="1"/>
</dbReference>
<comment type="caution">
    <text evidence="1">The sequence shown here is derived from an EMBL/GenBank/DDBJ whole genome shotgun (WGS) entry which is preliminary data.</text>
</comment>
<proteinExistence type="predicted"/>
<organism evidence="1 2">
    <name type="scientific">Streptococcus urinalis 2285-97</name>
    <dbReference type="NCBI Taxonomy" id="764291"/>
    <lineage>
        <taxon>Bacteria</taxon>
        <taxon>Bacillati</taxon>
        <taxon>Bacillota</taxon>
        <taxon>Bacilli</taxon>
        <taxon>Lactobacillales</taxon>
        <taxon>Streptococcaceae</taxon>
        <taxon>Streptococcus</taxon>
    </lineage>
</organism>
<protein>
    <recommendedName>
        <fullName evidence="3">5-methyltetrahydropteroyltriglutamate--homocysteine S-methyltransferase</fullName>
    </recommendedName>
</protein>
<reference evidence="1 2" key="1">
    <citation type="journal article" date="2014" name="Int. J. Syst. Evol. Microbiol.">
        <title>Phylogenomics and the dynamic genome evolution of the genus Streptococcus.</title>
        <authorList>
            <consortium name="The Broad Institute Genome Sequencing Platform"/>
            <person name="Richards V.P."/>
            <person name="Palmer S.R."/>
            <person name="Pavinski Bitar P.D."/>
            <person name="Qin X."/>
            <person name="Weinstock G.M."/>
            <person name="Highlander S.K."/>
            <person name="Town C.D."/>
            <person name="Burne R.A."/>
            <person name="Stanhope M.J."/>
        </authorList>
    </citation>
    <scope>NUCLEOTIDE SEQUENCE [LARGE SCALE GENOMIC DNA]</scope>
    <source>
        <strain evidence="1 2">2285-97</strain>
    </source>
</reference>
<name>G5KF28_9STRE</name>
<accession>G5KF28</accession>
<dbReference type="STRING" id="764291.STRUR_0932"/>
<dbReference type="PANTHER" id="PTHR43844">
    <property type="entry name" value="METHIONINE SYNTHASE"/>
    <property type="match status" value="1"/>
</dbReference>
<evidence type="ECO:0008006" key="3">
    <source>
        <dbReference type="Google" id="ProtNLM"/>
    </source>
</evidence>
<dbReference type="AlphaFoldDB" id="G5KF28"/>
<dbReference type="Proteomes" id="UP000005388">
    <property type="component" value="Unassembled WGS sequence"/>
</dbReference>
<evidence type="ECO:0000313" key="2">
    <source>
        <dbReference type="Proteomes" id="UP000005388"/>
    </source>
</evidence>
<dbReference type="SUPFAM" id="SSF51726">
    <property type="entry name" value="UROD/MetE-like"/>
    <property type="match status" value="1"/>
</dbReference>
<keyword evidence="2" id="KW-1185">Reference proteome</keyword>
<dbReference type="Gene3D" id="3.20.20.210">
    <property type="match status" value="1"/>
</dbReference>
<dbReference type="InterPro" id="IPR038071">
    <property type="entry name" value="UROD/MetE-like_sf"/>
</dbReference>
<dbReference type="EMBL" id="AEUZ02000001">
    <property type="protein sequence ID" value="EHJ56963.1"/>
    <property type="molecule type" value="Genomic_DNA"/>
</dbReference>
<sequence>MTHSRFQLVGSLLRPADLLNYKTKIEQRDDIQYPFYDYFDGYHETETKNIKKVIQDEKDHGIDVLTDGEYSKSMWHLDFIWGFDGIERYIAEHGYSFKDHDGSHYETRKDIGIRIVKPLSGKNHHFLDIYRLLKEEAGDFQTKLTVWGPAHAYTELAIFDKLAGENQVYKTNEELKAGLINAYQEFLDDYVEIGGKIIQFDDCLWELFD</sequence>
<gene>
    <name evidence="1" type="ORF">STRUR_0932</name>
</gene>
<dbReference type="eggNOG" id="COG0620">
    <property type="taxonomic scope" value="Bacteria"/>
</dbReference>